<comment type="caution">
    <text evidence="2">The sequence shown here is derived from an EMBL/GenBank/DDBJ whole genome shotgun (WGS) entry which is preliminary data.</text>
</comment>
<dbReference type="Pfam" id="PF01510">
    <property type="entry name" value="Amidase_2"/>
    <property type="match status" value="1"/>
</dbReference>
<name>A0ABP7XPH1_9ACTN</name>
<dbReference type="SUPFAM" id="SSF55846">
    <property type="entry name" value="N-acetylmuramoyl-L-alanine amidase-like"/>
    <property type="match status" value="1"/>
</dbReference>
<evidence type="ECO:0000313" key="3">
    <source>
        <dbReference type="Proteomes" id="UP001501495"/>
    </source>
</evidence>
<keyword evidence="3" id="KW-1185">Reference proteome</keyword>
<proteinExistence type="predicted"/>
<dbReference type="Proteomes" id="UP001501495">
    <property type="component" value="Unassembled WGS sequence"/>
</dbReference>
<protein>
    <recommendedName>
        <fullName evidence="1">N-acetylmuramoyl-L-alanine amidase domain-containing protein</fullName>
    </recommendedName>
</protein>
<dbReference type="EMBL" id="BAAAZH010000023">
    <property type="protein sequence ID" value="GAA4123203.1"/>
    <property type="molecule type" value="Genomic_DNA"/>
</dbReference>
<dbReference type="RefSeq" id="WP_344734230.1">
    <property type="nucleotide sequence ID" value="NZ_BAAAZH010000023.1"/>
</dbReference>
<accession>A0ABP7XPH1</accession>
<dbReference type="InterPro" id="IPR036505">
    <property type="entry name" value="Amidase/PGRP_sf"/>
</dbReference>
<sequence>MPKPTRAIAPPAPPLIPARWHGGDQTPALSVIHSTVSRCAPGGARATARYFQTVDRPASAHYVRDPDELIQCVGDHTVAYHCGYNEDSLGWEMTDIPGPVPDDKPGTARWKALRRSWRWARPEQKRMLAGLAEDVARAHLAYGIPIRYLDVAGVRRWDARGRRPADGGITTHAVMSAAFKRSTHWDPGWWPRRQFIRLARKAATRIQHEVRP</sequence>
<dbReference type="Gene3D" id="3.40.80.10">
    <property type="entry name" value="Peptidoglycan recognition protein-like"/>
    <property type="match status" value="1"/>
</dbReference>
<gene>
    <name evidence="2" type="ORF">GCM10022215_29620</name>
</gene>
<organism evidence="2 3">
    <name type="scientific">Nocardioides fonticola</name>
    <dbReference type="NCBI Taxonomy" id="450363"/>
    <lineage>
        <taxon>Bacteria</taxon>
        <taxon>Bacillati</taxon>
        <taxon>Actinomycetota</taxon>
        <taxon>Actinomycetes</taxon>
        <taxon>Propionibacteriales</taxon>
        <taxon>Nocardioidaceae</taxon>
        <taxon>Nocardioides</taxon>
    </lineage>
</organism>
<evidence type="ECO:0000313" key="2">
    <source>
        <dbReference type="EMBL" id="GAA4123203.1"/>
    </source>
</evidence>
<feature type="domain" description="N-acetylmuramoyl-L-alanine amidase" evidence="1">
    <location>
        <begin position="25"/>
        <end position="188"/>
    </location>
</feature>
<dbReference type="InterPro" id="IPR002502">
    <property type="entry name" value="Amidase_domain"/>
</dbReference>
<reference evidence="3" key="1">
    <citation type="journal article" date="2019" name="Int. J. Syst. Evol. Microbiol.">
        <title>The Global Catalogue of Microorganisms (GCM) 10K type strain sequencing project: providing services to taxonomists for standard genome sequencing and annotation.</title>
        <authorList>
            <consortium name="The Broad Institute Genomics Platform"/>
            <consortium name="The Broad Institute Genome Sequencing Center for Infectious Disease"/>
            <person name="Wu L."/>
            <person name="Ma J."/>
        </authorList>
    </citation>
    <scope>NUCLEOTIDE SEQUENCE [LARGE SCALE GENOMIC DNA]</scope>
    <source>
        <strain evidence="3">JCM 16703</strain>
    </source>
</reference>
<evidence type="ECO:0000259" key="1">
    <source>
        <dbReference type="Pfam" id="PF01510"/>
    </source>
</evidence>